<gene>
    <name evidence="1" type="ORF">HNQ75_000225</name>
</gene>
<sequence length="75" mass="8711">MSDKVTNGLIFETLKRIQETLALHTQYHLETKERLGLVEYQVGGLTAQYASLSKRLDHVDERLTRIEKRLDLVEV</sequence>
<dbReference type="SUPFAM" id="SSF57997">
    <property type="entry name" value="Tropomyosin"/>
    <property type="match status" value="1"/>
</dbReference>
<evidence type="ECO:0000313" key="1">
    <source>
        <dbReference type="EMBL" id="MBB6178282.1"/>
    </source>
</evidence>
<dbReference type="Gene3D" id="1.20.5.110">
    <property type="match status" value="1"/>
</dbReference>
<dbReference type="EMBL" id="JACHEJ010000001">
    <property type="protein sequence ID" value="MBB6178282.1"/>
    <property type="molecule type" value="Genomic_DNA"/>
</dbReference>
<reference evidence="1 2" key="1">
    <citation type="submission" date="2020-08" db="EMBL/GenBank/DDBJ databases">
        <title>Genomic Encyclopedia of Type Strains, Phase IV (KMG-IV): sequencing the most valuable type-strain genomes for metagenomic binning, comparative biology and taxonomic classification.</title>
        <authorList>
            <person name="Goeker M."/>
        </authorList>
    </citation>
    <scope>NUCLEOTIDE SEQUENCE [LARGE SCALE GENOMIC DNA]</scope>
    <source>
        <strain evidence="1 2">DSM 102134</strain>
    </source>
</reference>
<dbReference type="AlphaFoldDB" id="A0A7W9YU25"/>
<name>A0A7W9YU25_9HYPH</name>
<keyword evidence="2" id="KW-1185">Reference proteome</keyword>
<evidence type="ECO:0000313" key="2">
    <source>
        <dbReference type="Proteomes" id="UP000535501"/>
    </source>
</evidence>
<dbReference type="Proteomes" id="UP000535501">
    <property type="component" value="Unassembled WGS sequence"/>
</dbReference>
<organism evidence="1 2">
    <name type="scientific">Pseudorhizobium flavum</name>
    <dbReference type="NCBI Taxonomy" id="1335061"/>
    <lineage>
        <taxon>Bacteria</taxon>
        <taxon>Pseudomonadati</taxon>
        <taxon>Pseudomonadota</taxon>
        <taxon>Alphaproteobacteria</taxon>
        <taxon>Hyphomicrobiales</taxon>
        <taxon>Rhizobiaceae</taxon>
        <taxon>Rhizobium/Agrobacterium group</taxon>
        <taxon>Pseudorhizobium</taxon>
    </lineage>
</organism>
<protein>
    <submittedName>
        <fullName evidence="1">Uncharacterized protein (DUF2164 family)</fullName>
    </submittedName>
</protein>
<accession>A0A7W9YU25</accession>
<comment type="caution">
    <text evidence="1">The sequence shown here is derived from an EMBL/GenBank/DDBJ whole genome shotgun (WGS) entry which is preliminary data.</text>
</comment>
<dbReference type="RefSeq" id="WP_077549469.1">
    <property type="nucleotide sequence ID" value="NZ_CANLQM010000001.1"/>
</dbReference>
<proteinExistence type="predicted"/>